<keyword evidence="2" id="KW-1185">Reference proteome</keyword>
<gene>
    <name evidence="1" type="ORF">OXX778_LOCUS14037</name>
</gene>
<dbReference type="EMBL" id="CAJNOC010002813">
    <property type="protein sequence ID" value="CAF0952830.1"/>
    <property type="molecule type" value="Genomic_DNA"/>
</dbReference>
<evidence type="ECO:0000313" key="2">
    <source>
        <dbReference type="Proteomes" id="UP000663879"/>
    </source>
</evidence>
<proteinExistence type="predicted"/>
<feature type="non-terminal residue" evidence="1">
    <location>
        <position position="1"/>
    </location>
</feature>
<protein>
    <submittedName>
        <fullName evidence="1">Uncharacterized protein</fullName>
    </submittedName>
</protein>
<organism evidence="1 2">
    <name type="scientific">Brachionus calyciflorus</name>
    <dbReference type="NCBI Taxonomy" id="104777"/>
    <lineage>
        <taxon>Eukaryota</taxon>
        <taxon>Metazoa</taxon>
        <taxon>Spiralia</taxon>
        <taxon>Gnathifera</taxon>
        <taxon>Rotifera</taxon>
        <taxon>Eurotatoria</taxon>
        <taxon>Monogononta</taxon>
        <taxon>Pseudotrocha</taxon>
        <taxon>Ploima</taxon>
        <taxon>Brachionidae</taxon>
        <taxon>Brachionus</taxon>
    </lineage>
</organism>
<sequence length="176" mass="20372">MAKTNYLIIEKLQRAARIKTYWPKKTNTETIYKRLRIHDVKTRSLELTDKYLRKASVSNGVKAELIRDYNVGHELDEGAHSKSIPRLTIFGHIKNLTSLISSKLFKKPSYLNQNSSEKNFEKEGCLDSFDSNYEQNSCENDTQFFHNQVNESENEENRDCMDLISNSSSQLIDVAD</sequence>
<name>A0A814DDD1_9BILA</name>
<dbReference type="AlphaFoldDB" id="A0A814DDD1"/>
<dbReference type="Proteomes" id="UP000663879">
    <property type="component" value="Unassembled WGS sequence"/>
</dbReference>
<reference evidence="1" key="1">
    <citation type="submission" date="2021-02" db="EMBL/GenBank/DDBJ databases">
        <authorList>
            <person name="Nowell W R."/>
        </authorList>
    </citation>
    <scope>NUCLEOTIDE SEQUENCE</scope>
    <source>
        <strain evidence="1">Ploen Becks lab</strain>
    </source>
</reference>
<comment type="caution">
    <text evidence="1">The sequence shown here is derived from an EMBL/GenBank/DDBJ whole genome shotgun (WGS) entry which is preliminary data.</text>
</comment>
<accession>A0A814DDD1</accession>
<evidence type="ECO:0000313" key="1">
    <source>
        <dbReference type="EMBL" id="CAF0952830.1"/>
    </source>
</evidence>